<protein>
    <submittedName>
        <fullName evidence="1">Uncharacterized protein</fullName>
    </submittedName>
</protein>
<evidence type="ECO:0000313" key="2">
    <source>
        <dbReference type="Proteomes" id="UP001320706"/>
    </source>
</evidence>
<gene>
    <name evidence="1" type="ORF">M8818_007494</name>
</gene>
<comment type="caution">
    <text evidence="1">The sequence shown here is derived from an EMBL/GenBank/DDBJ whole genome shotgun (WGS) entry which is preliminary data.</text>
</comment>
<dbReference type="EMBL" id="JAMKPW020000043">
    <property type="protein sequence ID" value="KAK8194305.1"/>
    <property type="molecule type" value="Genomic_DNA"/>
</dbReference>
<reference evidence="1" key="1">
    <citation type="submission" date="2024-02" db="EMBL/GenBank/DDBJ databases">
        <title>Metagenome Assembled Genome of Zalaria obscura JY119.</title>
        <authorList>
            <person name="Vighnesh L."/>
            <person name="Jagadeeshwari U."/>
            <person name="Venkata Ramana C."/>
            <person name="Sasikala C."/>
        </authorList>
    </citation>
    <scope>NUCLEOTIDE SEQUENCE</scope>
    <source>
        <strain evidence="1">JY119</strain>
    </source>
</reference>
<sequence>MEGAKHTPLISSKVRVPAYGLGMLSANAHAAFRGVLHANGRLKAHVSATVDPIRKLAARHDEAVGAHLY</sequence>
<dbReference type="Proteomes" id="UP001320706">
    <property type="component" value="Unassembled WGS sequence"/>
</dbReference>
<name>A0ACC3S558_9PEZI</name>
<evidence type="ECO:0000313" key="1">
    <source>
        <dbReference type="EMBL" id="KAK8194305.1"/>
    </source>
</evidence>
<proteinExistence type="predicted"/>
<organism evidence="1 2">
    <name type="scientific">Zalaria obscura</name>
    <dbReference type="NCBI Taxonomy" id="2024903"/>
    <lineage>
        <taxon>Eukaryota</taxon>
        <taxon>Fungi</taxon>
        <taxon>Dikarya</taxon>
        <taxon>Ascomycota</taxon>
        <taxon>Pezizomycotina</taxon>
        <taxon>Dothideomycetes</taxon>
        <taxon>Dothideomycetidae</taxon>
        <taxon>Dothideales</taxon>
        <taxon>Zalariaceae</taxon>
        <taxon>Zalaria</taxon>
    </lineage>
</organism>
<accession>A0ACC3S558</accession>
<keyword evidence="2" id="KW-1185">Reference proteome</keyword>